<protein>
    <submittedName>
        <fullName evidence="4">Putative autotransporter adhesin-like protein</fullName>
    </submittedName>
</protein>
<gene>
    <name evidence="4" type="ORF">C8P68_105142</name>
</gene>
<feature type="signal peptide" evidence="2">
    <location>
        <begin position="1"/>
        <end position="21"/>
    </location>
</feature>
<dbReference type="PANTHER" id="PTHR39200">
    <property type="entry name" value="HYPOTHETICAL EXPORTED PROTEIN"/>
    <property type="match status" value="1"/>
</dbReference>
<proteinExistence type="predicted"/>
<sequence>MKSIAKIIFVLAMLAGLSAAAEVQDRHLTGFHAISSSTSCDLVITQGGTESVKVDASPKVIDNIITEVRDGELRIYMKKGFHWDNFFNHGKMIIYISVRNISGISMSGAGDVSFKSGLKADRLALNISGSGDFDGRVDVNLLTTQISGSGDIQLRGRATNCSVKTSGSGDFDGRDLSTASANVSTSGSGDVSIRVSENLMAHSSGSGDIHYAGSPKSVMKSSTGSGDIERI</sequence>
<dbReference type="RefSeq" id="WP_107829139.1">
    <property type="nucleotide sequence ID" value="NZ_CP160205.1"/>
</dbReference>
<evidence type="ECO:0000256" key="2">
    <source>
        <dbReference type="SAM" id="SignalP"/>
    </source>
</evidence>
<comment type="caution">
    <text evidence="4">The sequence shown here is derived from an EMBL/GenBank/DDBJ whole genome shotgun (WGS) entry which is preliminary data.</text>
</comment>
<name>A0A2T5J851_9SPHI</name>
<accession>A0A2T5J851</accession>
<evidence type="ECO:0000313" key="5">
    <source>
        <dbReference type="Proteomes" id="UP000244168"/>
    </source>
</evidence>
<evidence type="ECO:0000259" key="3">
    <source>
        <dbReference type="Pfam" id="PF10988"/>
    </source>
</evidence>
<evidence type="ECO:0000313" key="4">
    <source>
        <dbReference type="EMBL" id="PTQ95637.1"/>
    </source>
</evidence>
<evidence type="ECO:0000256" key="1">
    <source>
        <dbReference type="SAM" id="MobiDB-lite"/>
    </source>
</evidence>
<dbReference type="EMBL" id="QAOQ01000005">
    <property type="protein sequence ID" value="PTQ95637.1"/>
    <property type="molecule type" value="Genomic_DNA"/>
</dbReference>
<dbReference type="Proteomes" id="UP000244168">
    <property type="component" value="Unassembled WGS sequence"/>
</dbReference>
<organism evidence="4 5">
    <name type="scientific">Mucilaginibacter yixingensis</name>
    <dbReference type="NCBI Taxonomy" id="1295612"/>
    <lineage>
        <taxon>Bacteria</taxon>
        <taxon>Pseudomonadati</taxon>
        <taxon>Bacteroidota</taxon>
        <taxon>Sphingobacteriia</taxon>
        <taxon>Sphingobacteriales</taxon>
        <taxon>Sphingobacteriaceae</taxon>
        <taxon>Mucilaginibacter</taxon>
    </lineage>
</organism>
<dbReference type="OrthoDB" id="794214at2"/>
<dbReference type="PANTHER" id="PTHR39200:SF1">
    <property type="entry name" value="AUTO-TRANSPORTER ADHESIN HEAD GIN DOMAIN-CONTAINING PROTEIN-RELATED"/>
    <property type="match status" value="1"/>
</dbReference>
<feature type="region of interest" description="Disordered" evidence="1">
    <location>
        <begin position="206"/>
        <end position="231"/>
    </location>
</feature>
<keyword evidence="5" id="KW-1185">Reference proteome</keyword>
<feature type="domain" description="Putative auto-transporter adhesin head GIN" evidence="3">
    <location>
        <begin position="31"/>
        <end position="215"/>
    </location>
</feature>
<dbReference type="InterPro" id="IPR021255">
    <property type="entry name" value="DUF2807"/>
</dbReference>
<dbReference type="AlphaFoldDB" id="A0A2T5J851"/>
<reference evidence="4 5" key="1">
    <citation type="submission" date="2018-04" db="EMBL/GenBank/DDBJ databases">
        <title>Genomic Encyclopedia of Archaeal and Bacterial Type Strains, Phase II (KMG-II): from individual species to whole genera.</title>
        <authorList>
            <person name="Goeker M."/>
        </authorList>
    </citation>
    <scope>NUCLEOTIDE SEQUENCE [LARGE SCALE GENOMIC DNA]</scope>
    <source>
        <strain evidence="4 5">DSM 26809</strain>
    </source>
</reference>
<dbReference type="Gene3D" id="2.160.20.120">
    <property type="match status" value="1"/>
</dbReference>
<keyword evidence="2" id="KW-0732">Signal</keyword>
<feature type="chain" id="PRO_5015449894" evidence="2">
    <location>
        <begin position="22"/>
        <end position="231"/>
    </location>
</feature>
<dbReference type="Pfam" id="PF10988">
    <property type="entry name" value="DUF2807"/>
    <property type="match status" value="1"/>
</dbReference>